<protein>
    <submittedName>
        <fullName evidence="1">HNH endonuclease</fullName>
    </submittedName>
</protein>
<proteinExistence type="predicted"/>
<evidence type="ECO:0000313" key="1">
    <source>
        <dbReference type="EMBL" id="TLS96675.1"/>
    </source>
</evidence>
<keyword evidence="1" id="KW-0540">Nuclease</keyword>
<name>A0ABY2V2B2_9BACT</name>
<evidence type="ECO:0000313" key="2">
    <source>
        <dbReference type="Proteomes" id="UP000305417"/>
    </source>
</evidence>
<dbReference type="EMBL" id="VBUC01000028">
    <property type="protein sequence ID" value="TLS96675.1"/>
    <property type="molecule type" value="Genomic_DNA"/>
</dbReference>
<keyword evidence="1" id="KW-0255">Endonuclease</keyword>
<sequence length="229" mass="27221">MKIHEKYLEALKTFTNFVTVSEWAEKFVEMFPEELEKANIQAQNQVRDTTGLREITARISSRIATGGFSQKILIDDTERPKKVKYLTKEELDSYEQREIEEDIEPLKRQDIINNATNQLEIYELYRITEFENIQKSFKQFFNLDFEIDHAEALLNNEKQGEHHPNNLQLLLKYHNAKKNKNSWNRFTFDEQVDYIKKSVALHSLVADKFDVEIDNKILDSLLNRLKEIY</sequence>
<comment type="caution">
    <text evidence="1">The sequence shown here is derived from an EMBL/GenBank/DDBJ whole genome shotgun (WGS) entry which is preliminary data.</text>
</comment>
<keyword evidence="1" id="KW-0378">Hydrolase</keyword>
<dbReference type="RefSeq" id="WP_138109079.1">
    <property type="nucleotide sequence ID" value="NZ_VBUC01000028.1"/>
</dbReference>
<gene>
    <name evidence="1" type="ORF">FE247_09605</name>
</gene>
<reference evidence="1 2" key="1">
    <citation type="submission" date="2019-05" db="EMBL/GenBank/DDBJ databases">
        <title>Arcobacter cibarius and Arcobacter thereius providing challenges in identification an antibiotic susceptibility and Quinolone resistance.</title>
        <authorList>
            <person name="Busch A."/>
            <person name="Hanel I."/>
            <person name="Hotzel H."/>
            <person name="Tomaso H."/>
        </authorList>
    </citation>
    <scope>NUCLEOTIDE SEQUENCE [LARGE SCALE GENOMIC DNA]</scope>
    <source>
        <strain evidence="1 2">16CS0831-2</strain>
    </source>
</reference>
<organism evidence="1 2">
    <name type="scientific">Aliarcobacter cibarius</name>
    <dbReference type="NCBI Taxonomy" id="255507"/>
    <lineage>
        <taxon>Bacteria</taxon>
        <taxon>Pseudomonadati</taxon>
        <taxon>Campylobacterota</taxon>
        <taxon>Epsilonproteobacteria</taxon>
        <taxon>Campylobacterales</taxon>
        <taxon>Arcobacteraceae</taxon>
        <taxon>Aliarcobacter</taxon>
    </lineage>
</organism>
<accession>A0ABY2V2B2</accession>
<dbReference type="GO" id="GO:0004519">
    <property type="term" value="F:endonuclease activity"/>
    <property type="evidence" value="ECO:0007669"/>
    <property type="project" value="UniProtKB-KW"/>
</dbReference>
<dbReference type="Proteomes" id="UP000305417">
    <property type="component" value="Unassembled WGS sequence"/>
</dbReference>
<keyword evidence="2" id="KW-1185">Reference proteome</keyword>